<proteinExistence type="predicted"/>
<protein>
    <submittedName>
        <fullName evidence="2">Tetratricopeptide repeat protein</fullName>
    </submittedName>
</protein>
<evidence type="ECO:0000256" key="1">
    <source>
        <dbReference type="PROSITE-ProRule" id="PRU00339"/>
    </source>
</evidence>
<dbReference type="Gene3D" id="1.25.40.10">
    <property type="entry name" value="Tetratricopeptide repeat domain"/>
    <property type="match status" value="3"/>
</dbReference>
<organism evidence="2 3">
    <name type="scientific">Halobaculum roseum</name>
    <dbReference type="NCBI Taxonomy" id="2175149"/>
    <lineage>
        <taxon>Archaea</taxon>
        <taxon>Methanobacteriati</taxon>
        <taxon>Methanobacteriota</taxon>
        <taxon>Stenosarchaea group</taxon>
        <taxon>Halobacteria</taxon>
        <taxon>Halobacteriales</taxon>
        <taxon>Haloferacaceae</taxon>
        <taxon>Halobaculum</taxon>
    </lineage>
</organism>
<sequence>MNIYINESLLHYRNKKLESALSSINYAVDKFPNWADAQYLKALIHAEKDEYEKAGDAFQRAMEISPKSERLLENILCTMDRGNPQVAIEAGERLRKMDVADDHLLFHLASAYEANGDYDNAIETADDVLEISREGFSANASKMVQARSLFELEERAASTEICKELIDNHPNTTHEIFAHFIAGRNLYRSHPEKAIDHLDEYLNNQPELDDSNRSLRSLRLKNQSNSSSEKPAFARLYKGIAKLELGNTSEGLDDLRHAGEQNTDIAEYLQKEDFSEYVDSDQVIFNHK</sequence>
<comment type="caution">
    <text evidence="2">The sequence shown here is derived from an EMBL/GenBank/DDBJ whole genome shotgun (WGS) entry which is preliminary data.</text>
</comment>
<dbReference type="Proteomes" id="UP001589595">
    <property type="component" value="Unassembled WGS sequence"/>
</dbReference>
<dbReference type="SUPFAM" id="SSF48452">
    <property type="entry name" value="TPR-like"/>
    <property type="match status" value="1"/>
</dbReference>
<dbReference type="RefSeq" id="WP_390182344.1">
    <property type="nucleotide sequence ID" value="NZ_JBHMAJ010000011.1"/>
</dbReference>
<keyword evidence="1" id="KW-0802">TPR repeat</keyword>
<dbReference type="PROSITE" id="PS50005">
    <property type="entry name" value="TPR"/>
    <property type="match status" value="2"/>
</dbReference>
<dbReference type="AlphaFoldDB" id="A0ABD5MT45"/>
<dbReference type="SMART" id="SM00028">
    <property type="entry name" value="TPR"/>
    <property type="match status" value="4"/>
</dbReference>
<dbReference type="InterPro" id="IPR011990">
    <property type="entry name" value="TPR-like_helical_dom_sf"/>
</dbReference>
<evidence type="ECO:0000313" key="3">
    <source>
        <dbReference type="Proteomes" id="UP001589595"/>
    </source>
</evidence>
<dbReference type="EMBL" id="JBHMAJ010000011">
    <property type="protein sequence ID" value="MFB9825954.1"/>
    <property type="molecule type" value="Genomic_DNA"/>
</dbReference>
<dbReference type="InterPro" id="IPR019734">
    <property type="entry name" value="TPR_rpt"/>
</dbReference>
<gene>
    <name evidence="2" type="ORF">ACFFOL_17440</name>
</gene>
<dbReference type="Pfam" id="PF13432">
    <property type="entry name" value="TPR_16"/>
    <property type="match status" value="2"/>
</dbReference>
<evidence type="ECO:0000313" key="2">
    <source>
        <dbReference type="EMBL" id="MFB9825954.1"/>
    </source>
</evidence>
<feature type="repeat" description="TPR" evidence="1">
    <location>
        <begin position="35"/>
        <end position="68"/>
    </location>
</feature>
<reference evidence="2" key="1">
    <citation type="submission" date="2024-09" db="EMBL/GenBank/DDBJ databases">
        <authorList>
            <person name="Sun Q."/>
        </authorList>
    </citation>
    <scope>NUCLEOTIDE SEQUENCE [LARGE SCALE GENOMIC DNA]</scope>
    <source>
        <strain evidence="2">JCM 31273</strain>
    </source>
</reference>
<accession>A0ABD5MT45</accession>
<feature type="repeat" description="TPR" evidence="1">
    <location>
        <begin position="102"/>
        <end position="135"/>
    </location>
</feature>
<keyword evidence="3" id="KW-1185">Reference proteome</keyword>
<name>A0ABD5MT45_9EURY</name>